<organism evidence="1 2">
    <name type="scientific">Candidatus Proximibacter danicus</name>
    <dbReference type="NCBI Taxonomy" id="2954365"/>
    <lineage>
        <taxon>Bacteria</taxon>
        <taxon>Pseudomonadati</taxon>
        <taxon>Pseudomonadota</taxon>
        <taxon>Betaproteobacteria</taxon>
        <taxon>Candidatus Proximibacter</taxon>
    </lineage>
</organism>
<dbReference type="Gene3D" id="1.20.120.330">
    <property type="entry name" value="Nucleotidyltransferases domain 2"/>
    <property type="match status" value="1"/>
</dbReference>
<dbReference type="EMBL" id="JADJUC010000010">
    <property type="protein sequence ID" value="MBK8524545.1"/>
    <property type="molecule type" value="Genomic_DNA"/>
</dbReference>
<dbReference type="Proteomes" id="UP000886689">
    <property type="component" value="Unassembled WGS sequence"/>
</dbReference>
<dbReference type="Pfam" id="PF08780">
    <property type="entry name" value="NTase_sub_bind"/>
    <property type="match status" value="1"/>
</dbReference>
<evidence type="ECO:0000313" key="2">
    <source>
        <dbReference type="Proteomes" id="UP000886689"/>
    </source>
</evidence>
<comment type="caution">
    <text evidence="1">The sequence shown here is derived from an EMBL/GenBank/DDBJ whole genome shotgun (WGS) entry which is preliminary data.</text>
</comment>
<protein>
    <submittedName>
        <fullName evidence="1">Nucleotidyltransferase substrate binding protein</fullName>
    </submittedName>
</protein>
<proteinExistence type="predicted"/>
<dbReference type="SUPFAM" id="SSF81593">
    <property type="entry name" value="Nucleotidyltransferase substrate binding subunit/domain"/>
    <property type="match status" value="1"/>
</dbReference>
<dbReference type="AlphaFoldDB" id="A0A9D7K185"/>
<gene>
    <name evidence="1" type="ORF">IPL58_10800</name>
</gene>
<reference evidence="1" key="1">
    <citation type="submission" date="2020-10" db="EMBL/GenBank/DDBJ databases">
        <title>Connecting structure to function with the recovery of over 1000 high-quality activated sludge metagenome-assembled genomes encoding full-length rRNA genes using long-read sequencing.</title>
        <authorList>
            <person name="Singleton C.M."/>
            <person name="Petriglieri F."/>
            <person name="Kristensen J.M."/>
            <person name="Kirkegaard R.H."/>
            <person name="Michaelsen T.Y."/>
            <person name="Andersen M.H."/>
            <person name="Karst S.M."/>
            <person name="Dueholm M.S."/>
            <person name="Nielsen P.H."/>
            <person name="Albertsen M."/>
        </authorList>
    </citation>
    <scope>NUCLEOTIDE SEQUENCE</scope>
    <source>
        <strain evidence="1">Hirt_18-Q3-R61-65_BATAC.395</strain>
    </source>
</reference>
<accession>A0A9D7K185</accession>
<sequence length="143" mass="16678">MTSSEYDALLVAATKRYADSAALLDASLRRYRPFDTARACTPEELEPYDAMCDRYLRVVEMAIRYFRTLERSRLALNSESYRDLLGNIAKWGLIEDVDLWFRMRDLRNRIADDYLPEQLRRIYEAISGEFGPEVLRLRGLLAG</sequence>
<evidence type="ECO:0000313" key="1">
    <source>
        <dbReference type="EMBL" id="MBK8524545.1"/>
    </source>
</evidence>
<name>A0A9D7K185_9PROT</name>
<dbReference type="InterPro" id="IPR010235">
    <property type="entry name" value="HepT"/>
</dbReference>